<dbReference type="Proteomes" id="UP000536711">
    <property type="component" value="Unassembled WGS sequence"/>
</dbReference>
<name>A0A8H4K2A2_9HYPO</name>
<organism evidence="1 2">
    <name type="scientific">Fusarium acutatum</name>
    <dbReference type="NCBI Taxonomy" id="78861"/>
    <lineage>
        <taxon>Eukaryota</taxon>
        <taxon>Fungi</taxon>
        <taxon>Dikarya</taxon>
        <taxon>Ascomycota</taxon>
        <taxon>Pezizomycotina</taxon>
        <taxon>Sordariomycetes</taxon>
        <taxon>Hypocreomycetidae</taxon>
        <taxon>Hypocreales</taxon>
        <taxon>Nectriaceae</taxon>
        <taxon>Fusarium</taxon>
        <taxon>Fusarium fujikuroi species complex</taxon>
    </lineage>
</organism>
<proteinExistence type="predicted"/>
<reference evidence="1 2" key="1">
    <citation type="submission" date="2020-01" db="EMBL/GenBank/DDBJ databases">
        <title>Identification and distribution of gene clusters putatively required for synthesis of sphingolipid metabolism inhibitors in phylogenetically diverse species of the filamentous fungus Fusarium.</title>
        <authorList>
            <person name="Kim H.-S."/>
            <person name="Busman M."/>
            <person name="Brown D.W."/>
            <person name="Divon H."/>
            <person name="Uhlig S."/>
            <person name="Proctor R.H."/>
        </authorList>
    </citation>
    <scope>NUCLEOTIDE SEQUENCE [LARGE SCALE GENOMIC DNA]</scope>
    <source>
        <strain evidence="1 2">NRRL 13308</strain>
    </source>
</reference>
<dbReference type="AlphaFoldDB" id="A0A8H4K2A2"/>
<comment type="caution">
    <text evidence="1">The sequence shown here is derived from an EMBL/GenBank/DDBJ whole genome shotgun (WGS) entry which is preliminary data.</text>
</comment>
<dbReference type="OrthoDB" id="4499616at2759"/>
<protein>
    <submittedName>
        <fullName evidence="1">Uncharacterized protein</fullName>
    </submittedName>
</protein>
<gene>
    <name evidence="1" type="ORF">FACUT_2310</name>
</gene>
<sequence>MPGGCATYLSAQGGVKDTYMDPQYIPDGDYTVTQINQGSQESNVCEAWTIILRDVFSIYEGFRVNREADIQGQRIDMEVCRIENHRRLNFLALVLKRYSYSNPDQALENAETQLKAHLESLGNTQECRL</sequence>
<evidence type="ECO:0000313" key="2">
    <source>
        <dbReference type="Proteomes" id="UP000536711"/>
    </source>
</evidence>
<dbReference type="EMBL" id="JAADJF010000051">
    <property type="protein sequence ID" value="KAF4442086.1"/>
    <property type="molecule type" value="Genomic_DNA"/>
</dbReference>
<evidence type="ECO:0000313" key="1">
    <source>
        <dbReference type="EMBL" id="KAF4442086.1"/>
    </source>
</evidence>
<keyword evidence="2" id="KW-1185">Reference proteome</keyword>
<accession>A0A8H4K2A2</accession>